<evidence type="ECO:0000313" key="4">
    <source>
        <dbReference type="EMBL" id="KAK6953505.1"/>
    </source>
</evidence>
<keyword evidence="5" id="KW-1185">Reference proteome</keyword>
<dbReference type="PROSITE" id="PS50089">
    <property type="entry name" value="ZF_RING_2"/>
    <property type="match status" value="1"/>
</dbReference>
<comment type="caution">
    <text evidence="4">The sequence shown here is derived from an EMBL/GenBank/DDBJ whole genome shotgun (WGS) entry which is preliminary data.</text>
</comment>
<evidence type="ECO:0000256" key="2">
    <source>
        <dbReference type="SAM" id="MobiDB-lite"/>
    </source>
</evidence>
<dbReference type="SUPFAM" id="SSF57850">
    <property type="entry name" value="RING/U-box"/>
    <property type="match status" value="1"/>
</dbReference>
<accession>A0AAX6MLJ0</accession>
<gene>
    <name evidence="4" type="ORF">Daesc_005810</name>
</gene>
<evidence type="ECO:0000256" key="1">
    <source>
        <dbReference type="PROSITE-ProRule" id="PRU00175"/>
    </source>
</evidence>
<dbReference type="GO" id="GO:0008270">
    <property type="term" value="F:zinc ion binding"/>
    <property type="evidence" value="ECO:0007669"/>
    <property type="project" value="UniProtKB-KW"/>
</dbReference>
<dbReference type="InterPro" id="IPR001841">
    <property type="entry name" value="Znf_RING"/>
</dbReference>
<dbReference type="InterPro" id="IPR013083">
    <property type="entry name" value="Znf_RING/FYVE/PHD"/>
</dbReference>
<reference evidence="4 5" key="1">
    <citation type="journal article" date="2024" name="Front Chem Biol">
        <title>Unveiling the potential of Daldinia eschscholtzii MFLUCC 19-0629 through bioactivity and bioinformatics studies for enhanced sustainable agriculture production.</title>
        <authorList>
            <person name="Brooks S."/>
            <person name="Weaver J.A."/>
            <person name="Klomchit A."/>
            <person name="Alharthi S.A."/>
            <person name="Onlamun T."/>
            <person name="Nurani R."/>
            <person name="Vong T.K."/>
            <person name="Alberti F."/>
            <person name="Greco C."/>
        </authorList>
    </citation>
    <scope>NUCLEOTIDE SEQUENCE [LARGE SCALE GENOMIC DNA]</scope>
    <source>
        <strain evidence="4">MFLUCC 19-0629</strain>
    </source>
</reference>
<keyword evidence="1" id="KW-0862">Zinc</keyword>
<evidence type="ECO:0000313" key="5">
    <source>
        <dbReference type="Proteomes" id="UP001369815"/>
    </source>
</evidence>
<keyword evidence="1" id="KW-0479">Metal-binding</keyword>
<proteinExistence type="predicted"/>
<dbReference type="Gene3D" id="3.30.40.10">
    <property type="entry name" value="Zinc/RING finger domain, C3HC4 (zinc finger)"/>
    <property type="match status" value="1"/>
</dbReference>
<name>A0AAX6MLJ0_9PEZI</name>
<dbReference type="Proteomes" id="UP001369815">
    <property type="component" value="Unassembled WGS sequence"/>
</dbReference>
<protein>
    <recommendedName>
        <fullName evidence="3">RING-type domain-containing protein</fullName>
    </recommendedName>
</protein>
<dbReference type="EMBL" id="JBANMG010000005">
    <property type="protein sequence ID" value="KAK6953505.1"/>
    <property type="molecule type" value="Genomic_DNA"/>
</dbReference>
<evidence type="ECO:0000259" key="3">
    <source>
        <dbReference type="PROSITE" id="PS50089"/>
    </source>
</evidence>
<feature type="domain" description="RING-type" evidence="3">
    <location>
        <begin position="219"/>
        <end position="282"/>
    </location>
</feature>
<organism evidence="4 5">
    <name type="scientific">Daldinia eschscholtzii</name>
    <dbReference type="NCBI Taxonomy" id="292717"/>
    <lineage>
        <taxon>Eukaryota</taxon>
        <taxon>Fungi</taxon>
        <taxon>Dikarya</taxon>
        <taxon>Ascomycota</taxon>
        <taxon>Pezizomycotina</taxon>
        <taxon>Sordariomycetes</taxon>
        <taxon>Xylariomycetidae</taxon>
        <taxon>Xylariales</taxon>
        <taxon>Hypoxylaceae</taxon>
        <taxon>Daldinia</taxon>
    </lineage>
</organism>
<dbReference type="AlphaFoldDB" id="A0AAX6MLJ0"/>
<keyword evidence="1" id="KW-0863">Zinc-finger</keyword>
<sequence length="371" mass="41710">MADEHRFRPVVYRDMSAGLGPNHEIRSSIFGGLQYRPVVGTPLGRVLSQNASLWNMHASRISPGLMHRQGGANNWGQGFYWGVNPLIAGEAIPNRSSSILAGWAQGQVLRGAFRQRDPPQDEGSPVPPGSDPGEPIPDANSGGGSDQGSNQGEEEHNFSYPSGQTVAVHRRSDNDNYDPTDPDLIFLRTDAWSLFRDLREYFEKPYTENEVQVSLFANCLFCNRRLEYTASQDCSKRFVGNITGNEYMEVLPCGHIVGQDCMYDYRARCMNEGTRYECPACKLLLTYQGKGCRHPVSSYVVDRYSHFPPLTIPEGGRIPRTCAACNRDEELDPRRDWAWTDLPQDPFPFRQPQNRELPVPANALNQAFYND</sequence>
<feature type="region of interest" description="Disordered" evidence="2">
    <location>
        <begin position="114"/>
        <end position="159"/>
    </location>
</feature>